<dbReference type="GO" id="GO:0006123">
    <property type="term" value="P:mitochondrial electron transport, cytochrome c to oxygen"/>
    <property type="evidence" value="ECO:0007669"/>
    <property type="project" value="TreeGrafter"/>
</dbReference>
<dbReference type="SUPFAM" id="SSF81442">
    <property type="entry name" value="Cytochrome c oxidase subunit I-like"/>
    <property type="match status" value="1"/>
</dbReference>
<keyword evidence="19 22" id="KW-0186">Copper</keyword>
<dbReference type="AlphaFoldDB" id="S4T024"/>
<evidence type="ECO:0000256" key="20">
    <source>
        <dbReference type="ARBA" id="ARBA00023136"/>
    </source>
</evidence>
<feature type="transmembrane region" description="Helical" evidence="23">
    <location>
        <begin position="56"/>
        <end position="78"/>
    </location>
</feature>
<feature type="transmembrane region" description="Helical" evidence="23">
    <location>
        <begin position="99"/>
        <end position="117"/>
    </location>
</feature>
<evidence type="ECO:0000256" key="22">
    <source>
        <dbReference type="RuleBase" id="RU000369"/>
    </source>
</evidence>
<comment type="function">
    <text evidence="22">Component of the cytochrome c oxidase, the last enzyme in the mitochondrial electron transport chain which drives oxidative phosphorylation. The respiratory chain contains 3 multisubunit complexes succinate dehydrogenase (complex II, CII), ubiquinol-cytochrome c oxidoreductase (cytochrome b-c1 complex, complex III, CIII) and cytochrome c oxidase (complex IV, CIV), that cooperate to transfer electrons derived from NADH and succinate to molecular oxygen, creating an electrochemical gradient over the inner membrane that drives transmembrane transport and the ATP synthase. Cytochrome c oxidase is the component of the respiratory chain that catalyzes the reduction of oxygen to water. Electrons originating from reduced cytochrome c in the intermembrane space (IMS) are transferred via the dinuclear copper A center (CU(A)) of subunit 2 and heme A of subunit 1 to the active site in subunit 1, a binuclear center (BNC) formed by heme A3 and copper B (CU(B)). The BNC reduces molecular oxygen to 2 water molecules using 4 electrons from cytochrome c in the IMS and 4 protons from the mitochondrial matrix.</text>
</comment>
<dbReference type="PANTHER" id="PTHR10422">
    <property type="entry name" value="CYTOCHROME C OXIDASE SUBUNIT 1"/>
    <property type="match status" value="1"/>
</dbReference>
<dbReference type="CDD" id="cd01663">
    <property type="entry name" value="Cyt_c_Oxidase_I"/>
    <property type="match status" value="1"/>
</dbReference>
<proteinExistence type="inferred from homology"/>
<evidence type="ECO:0000256" key="1">
    <source>
        <dbReference type="ARBA" id="ARBA00001935"/>
    </source>
</evidence>
<name>S4T024_ABAMA</name>
<evidence type="ECO:0000256" key="19">
    <source>
        <dbReference type="ARBA" id="ARBA00023008"/>
    </source>
</evidence>
<comment type="subcellular location">
    <subcellularLocation>
        <location evidence="3">Membrane</location>
        <topology evidence="3">Multi-pass membrane protein</topology>
    </subcellularLocation>
    <subcellularLocation>
        <location evidence="22">Mitochondrion inner membrane</location>
        <topology evidence="22">Multi-pass membrane protein</topology>
    </subcellularLocation>
</comment>
<evidence type="ECO:0000256" key="12">
    <source>
        <dbReference type="ARBA" id="ARBA00022692"/>
    </source>
</evidence>
<evidence type="ECO:0000256" key="17">
    <source>
        <dbReference type="ARBA" id="ARBA00022989"/>
    </source>
</evidence>
<feature type="transmembrane region" description="Helical" evidence="23">
    <location>
        <begin position="182"/>
        <end position="209"/>
    </location>
</feature>
<feature type="transmembrane region" description="Helical" evidence="23">
    <location>
        <begin position="302"/>
        <end position="325"/>
    </location>
</feature>
<accession>S4T024</accession>
<comment type="subunit">
    <text evidence="6">Component of the cytochrome c oxidase (complex IV, CIV), a multisubunit enzyme composed of a catalytic core of 3 subunits and several supernumerary subunits. The complex exists as a monomer or a dimer and forms supercomplexes (SCs) in the inner mitochondrial membrane with ubiquinol-cytochrome c oxidoreductase (cytochrome b-c1 complex, complex III, CIII).</text>
</comment>
<evidence type="ECO:0000256" key="2">
    <source>
        <dbReference type="ARBA" id="ARBA00001971"/>
    </source>
</evidence>
<comment type="similarity">
    <text evidence="5 22">Belongs to the heme-copper respiratory oxidase family.</text>
</comment>
<feature type="transmembrane region" description="Helical" evidence="23">
    <location>
        <begin position="270"/>
        <end position="290"/>
    </location>
</feature>
<dbReference type="InterPro" id="IPR036927">
    <property type="entry name" value="Cyt_c_oxase-like_su1_sf"/>
</dbReference>
<evidence type="ECO:0000256" key="3">
    <source>
        <dbReference type="ARBA" id="ARBA00004141"/>
    </source>
</evidence>
<evidence type="ECO:0000256" key="18">
    <source>
        <dbReference type="ARBA" id="ARBA00023004"/>
    </source>
</evidence>
<dbReference type="InterPro" id="IPR023615">
    <property type="entry name" value="Cyt_c_Oxase_su1_BS"/>
</dbReference>
<dbReference type="GO" id="GO:0046872">
    <property type="term" value="F:metal ion binding"/>
    <property type="evidence" value="ECO:0007669"/>
    <property type="project" value="UniProtKB-KW"/>
</dbReference>
<dbReference type="Pfam" id="PF00115">
    <property type="entry name" value="COX1"/>
    <property type="match status" value="1"/>
</dbReference>
<keyword evidence="22" id="KW-0999">Mitochondrion inner membrane</keyword>
<evidence type="ECO:0000256" key="13">
    <source>
        <dbReference type="ARBA" id="ARBA00022723"/>
    </source>
</evidence>
<feature type="transmembrane region" description="Helical" evidence="23">
    <location>
        <begin position="449"/>
        <end position="472"/>
    </location>
</feature>
<keyword evidence="11 22" id="KW-0679">Respiratory chain</keyword>
<dbReference type="UniPathway" id="UPA00705"/>
<dbReference type="PANTHER" id="PTHR10422:SF18">
    <property type="entry name" value="CYTOCHROME C OXIDASE SUBUNIT 1"/>
    <property type="match status" value="1"/>
</dbReference>
<dbReference type="InterPro" id="IPR000883">
    <property type="entry name" value="Cyt_C_Oxase_1"/>
</dbReference>
<dbReference type="PRINTS" id="PR01165">
    <property type="entry name" value="CYCOXIDASEI"/>
</dbReference>
<feature type="domain" description="Cytochrome oxidase subunit I profile" evidence="24">
    <location>
        <begin position="1"/>
        <end position="511"/>
    </location>
</feature>
<keyword evidence="13 22" id="KW-0479">Metal-binding</keyword>
<evidence type="ECO:0000256" key="23">
    <source>
        <dbReference type="SAM" id="Phobius"/>
    </source>
</evidence>
<feature type="transmembrane region" description="Helical" evidence="23">
    <location>
        <begin position="337"/>
        <end position="358"/>
    </location>
</feature>
<evidence type="ECO:0000256" key="15">
    <source>
        <dbReference type="ARBA" id="ARBA00022967"/>
    </source>
</evidence>
<dbReference type="FunFam" id="1.20.210.10:FF:000001">
    <property type="entry name" value="Cytochrome c oxidase subunit 1"/>
    <property type="match status" value="1"/>
</dbReference>
<dbReference type="GO" id="GO:0020037">
    <property type="term" value="F:heme binding"/>
    <property type="evidence" value="ECO:0007669"/>
    <property type="project" value="InterPro"/>
</dbReference>
<comment type="pathway">
    <text evidence="4 22">Energy metabolism; oxidative phosphorylation.</text>
</comment>
<dbReference type="GO" id="GO:0015990">
    <property type="term" value="P:electron transport coupled proton transport"/>
    <property type="evidence" value="ECO:0007669"/>
    <property type="project" value="TreeGrafter"/>
</dbReference>
<geneLocation type="mitochondrion" evidence="25"/>
<feature type="transmembrane region" description="Helical" evidence="23">
    <location>
        <begin position="378"/>
        <end position="399"/>
    </location>
</feature>
<keyword evidence="14" id="KW-0460">Magnesium</keyword>
<dbReference type="PROSITE" id="PS00077">
    <property type="entry name" value="COX1_CUB"/>
    <property type="match status" value="1"/>
</dbReference>
<evidence type="ECO:0000256" key="14">
    <source>
        <dbReference type="ARBA" id="ARBA00022842"/>
    </source>
</evidence>
<protein>
    <recommendedName>
        <fullName evidence="8 22">Cytochrome c oxidase subunit 1</fullName>
        <ecNumber evidence="7 22">7.1.1.9</ecNumber>
    </recommendedName>
</protein>
<feature type="transmembrane region" description="Helical" evidence="23">
    <location>
        <begin position="147"/>
        <end position="170"/>
    </location>
</feature>
<dbReference type="PROSITE" id="PS50855">
    <property type="entry name" value="COX1"/>
    <property type="match status" value="1"/>
</dbReference>
<keyword evidence="17 23" id="KW-1133">Transmembrane helix</keyword>
<evidence type="ECO:0000256" key="11">
    <source>
        <dbReference type="ARBA" id="ARBA00022660"/>
    </source>
</evidence>
<dbReference type="Gene3D" id="1.20.210.10">
    <property type="entry name" value="Cytochrome c oxidase-like, subunit I domain"/>
    <property type="match status" value="1"/>
</dbReference>
<evidence type="ECO:0000256" key="6">
    <source>
        <dbReference type="ARBA" id="ARBA00011164"/>
    </source>
</evidence>
<keyword evidence="15" id="KW-1278">Translocase</keyword>
<comment type="cofactor">
    <cofactor evidence="2">
        <name>heme</name>
        <dbReference type="ChEBI" id="CHEBI:30413"/>
    </cofactor>
</comment>
<organism evidence="25">
    <name type="scientific">Abacion magnum</name>
    <name type="common">Millipede</name>
    <dbReference type="NCBI Taxonomy" id="118452"/>
    <lineage>
        <taxon>Eukaryota</taxon>
        <taxon>Metazoa</taxon>
        <taxon>Ecdysozoa</taxon>
        <taxon>Arthropoda</taxon>
        <taxon>Myriapoda</taxon>
        <taxon>Diplopoda</taxon>
        <taxon>Helminthomorpha</taxon>
        <taxon>Callipodida</taxon>
        <taxon>Callipodidae</taxon>
        <taxon>Abacion</taxon>
    </lineage>
</organism>
<dbReference type="GO" id="GO:0005743">
    <property type="term" value="C:mitochondrial inner membrane"/>
    <property type="evidence" value="ECO:0007669"/>
    <property type="project" value="UniProtKB-SubCell"/>
</dbReference>
<feature type="transmembrane region" description="Helical" evidence="23">
    <location>
        <begin position="242"/>
        <end position="258"/>
    </location>
</feature>
<evidence type="ECO:0000259" key="24">
    <source>
        <dbReference type="PROSITE" id="PS50855"/>
    </source>
</evidence>
<dbReference type="InterPro" id="IPR023616">
    <property type="entry name" value="Cyt_c_oxase-like_su1_dom"/>
</dbReference>
<feature type="transmembrane region" description="Helical" evidence="23">
    <location>
        <begin position="411"/>
        <end position="429"/>
    </location>
</feature>
<keyword evidence="9 22" id="KW-0813">Transport</keyword>
<dbReference type="GO" id="GO:0004129">
    <property type="term" value="F:cytochrome-c oxidase activity"/>
    <property type="evidence" value="ECO:0007669"/>
    <property type="project" value="UniProtKB-EC"/>
</dbReference>
<evidence type="ECO:0000256" key="21">
    <source>
        <dbReference type="ARBA" id="ARBA00049512"/>
    </source>
</evidence>
<keyword evidence="22 25" id="KW-0496">Mitochondrion</keyword>
<evidence type="ECO:0000256" key="10">
    <source>
        <dbReference type="ARBA" id="ARBA00022617"/>
    </source>
</evidence>
<evidence type="ECO:0000256" key="8">
    <source>
        <dbReference type="ARBA" id="ARBA00015947"/>
    </source>
</evidence>
<keyword evidence="20 22" id="KW-0472">Membrane</keyword>
<keyword evidence="12 22" id="KW-0812">Transmembrane</keyword>
<gene>
    <name evidence="25" type="primary">COI</name>
</gene>
<keyword evidence="16 22" id="KW-0249">Electron transport</keyword>
<evidence type="ECO:0000313" key="25">
    <source>
        <dbReference type="EMBL" id="AFR77011.1"/>
    </source>
</evidence>
<keyword evidence="10 22" id="KW-0349">Heme</keyword>
<dbReference type="GO" id="GO:0045277">
    <property type="term" value="C:respiratory chain complex IV"/>
    <property type="evidence" value="ECO:0007669"/>
    <property type="project" value="InterPro"/>
</dbReference>
<dbReference type="EMBL" id="JX437062">
    <property type="protein sequence ID" value="AFR77011.1"/>
    <property type="molecule type" value="Genomic_DNA"/>
</dbReference>
<evidence type="ECO:0000256" key="7">
    <source>
        <dbReference type="ARBA" id="ARBA00012949"/>
    </source>
</evidence>
<evidence type="ECO:0000256" key="16">
    <source>
        <dbReference type="ARBA" id="ARBA00022982"/>
    </source>
</evidence>
<keyword evidence="18 22" id="KW-0408">Iron</keyword>
<evidence type="ECO:0000256" key="4">
    <source>
        <dbReference type="ARBA" id="ARBA00004673"/>
    </source>
</evidence>
<comment type="catalytic activity">
    <reaction evidence="21">
        <text>4 Fe(II)-[cytochrome c] + O2 + 8 H(+)(in) = 4 Fe(III)-[cytochrome c] + 2 H2O + 4 H(+)(out)</text>
        <dbReference type="Rhea" id="RHEA:11436"/>
        <dbReference type="Rhea" id="RHEA-COMP:10350"/>
        <dbReference type="Rhea" id="RHEA-COMP:14399"/>
        <dbReference type="ChEBI" id="CHEBI:15377"/>
        <dbReference type="ChEBI" id="CHEBI:15378"/>
        <dbReference type="ChEBI" id="CHEBI:15379"/>
        <dbReference type="ChEBI" id="CHEBI:29033"/>
        <dbReference type="ChEBI" id="CHEBI:29034"/>
        <dbReference type="EC" id="7.1.1.9"/>
    </reaction>
    <physiologicalReaction direction="left-to-right" evidence="21">
        <dbReference type="Rhea" id="RHEA:11437"/>
    </physiologicalReaction>
</comment>
<evidence type="ECO:0000256" key="5">
    <source>
        <dbReference type="ARBA" id="ARBA00009578"/>
    </source>
</evidence>
<feature type="transmembrane region" description="Helical" evidence="23">
    <location>
        <begin position="16"/>
        <end position="36"/>
    </location>
</feature>
<dbReference type="EC" id="7.1.1.9" evidence="7 22"/>
<reference evidence="25" key="1">
    <citation type="journal article" date="2013" name="PLoS ONE">
        <title>Arthropod phylogenetics in light of three novel millipede (myriapoda: diplopoda) mitochondrial genomes with comments on the appropriateness of mitochondrial genome sequence data for inferring deep level relationships.</title>
        <authorList>
            <person name="Brewer M.S."/>
            <person name="Swafford L."/>
            <person name="Spruill C.L."/>
            <person name="Bond J.E."/>
        </authorList>
    </citation>
    <scope>NUCLEOTIDE SEQUENCE</scope>
</reference>
<evidence type="ECO:0000256" key="9">
    <source>
        <dbReference type="ARBA" id="ARBA00022448"/>
    </source>
</evidence>
<dbReference type="InterPro" id="IPR033944">
    <property type="entry name" value="Cyt_c_oxase_su1_dom"/>
</dbReference>
<sequence>MSPRWLFSTNHKDIGTMYLIFGAWAAMVGTALSILIRLELGQPGSLIEDDQIYNVIVTAHAFVMIFFMVMPIMIGGFGNWLVPLMLGAPDMAFPRLNNMSFWLLPPAFFLLLASSAVDKGVGTGWTVYPPLASNIAHSGPAVDMAIFSLHLAGASSILGAINFITTIINMRSSGMLFERMPLFVWAVKLTAILLLLSLPVLAGAITMLLTDRNFNTSFFDPAGGGDPILYQHLFWFFGHPEVYILILPGFGMISHIIAQQSGKKEAFGSLGMIYAMIAIGLLGFIVWAHHMFTVGMDVDTRAYFTAATMIIAVPTGIKIFSWLATLHGAQFSYDTPLLWALGFVFLFTVGGLTGVVLANSSIDIILHDTYYVVAHFHYVLSMGAVFAILGGITFWFPLFLGVSLNPVWSKIHFIVMFLGVNLTFFPQHFLGLSGMPRRYSDYPDAYTTWNIVSSIGSTLSFIAVLGLMFIIWEVMISLRPVLFSIHMTSSIEWQHGTPPEDHTYNHLTLMIK</sequence>
<comment type="cofactor">
    <cofactor evidence="1">
        <name>Cu cation</name>
        <dbReference type="ChEBI" id="CHEBI:23378"/>
    </cofactor>
</comment>